<name>A0A7W9CIQ4_9CAUL</name>
<sequence length="100" mass="10272">MMPVIIFMIGTPVAIAAVLAVVALSGRMPPAQREAIVRGAALVFYPVCVFAAAYGVWTAFVAGDGLSLVLSAVTAVAMAVAGIQIWRNPSLRRDGGKDAG</sequence>
<gene>
    <name evidence="2" type="ORF">GGR13_001521</name>
</gene>
<comment type="caution">
    <text evidence="2">The sequence shown here is derived from an EMBL/GenBank/DDBJ whole genome shotgun (WGS) entry which is preliminary data.</text>
</comment>
<evidence type="ECO:0000313" key="3">
    <source>
        <dbReference type="Proteomes" id="UP000545037"/>
    </source>
</evidence>
<dbReference type="EMBL" id="JACHOR010000002">
    <property type="protein sequence ID" value="MBB5745937.1"/>
    <property type="molecule type" value="Genomic_DNA"/>
</dbReference>
<keyword evidence="1" id="KW-0472">Membrane</keyword>
<organism evidence="2 3">
    <name type="scientific">Brevundimonas variabilis</name>
    <dbReference type="NCBI Taxonomy" id="74312"/>
    <lineage>
        <taxon>Bacteria</taxon>
        <taxon>Pseudomonadati</taxon>
        <taxon>Pseudomonadota</taxon>
        <taxon>Alphaproteobacteria</taxon>
        <taxon>Caulobacterales</taxon>
        <taxon>Caulobacteraceae</taxon>
        <taxon>Brevundimonas</taxon>
    </lineage>
</organism>
<feature type="transmembrane region" description="Helical" evidence="1">
    <location>
        <begin position="36"/>
        <end position="60"/>
    </location>
</feature>
<accession>A0A7W9CIQ4</accession>
<dbReference type="AlphaFoldDB" id="A0A7W9CIQ4"/>
<feature type="transmembrane region" description="Helical" evidence="1">
    <location>
        <begin position="66"/>
        <end position="86"/>
    </location>
</feature>
<evidence type="ECO:0000313" key="2">
    <source>
        <dbReference type="EMBL" id="MBB5745937.1"/>
    </source>
</evidence>
<evidence type="ECO:0000256" key="1">
    <source>
        <dbReference type="SAM" id="Phobius"/>
    </source>
</evidence>
<reference evidence="2 3" key="1">
    <citation type="submission" date="2020-08" db="EMBL/GenBank/DDBJ databases">
        <title>Genomic Encyclopedia of Type Strains, Phase IV (KMG-IV): sequencing the most valuable type-strain genomes for metagenomic binning, comparative biology and taxonomic classification.</title>
        <authorList>
            <person name="Goeker M."/>
        </authorList>
    </citation>
    <scope>NUCLEOTIDE SEQUENCE [LARGE SCALE GENOMIC DNA]</scope>
    <source>
        <strain evidence="2 3">DSM 4737</strain>
    </source>
</reference>
<keyword evidence="1" id="KW-0812">Transmembrane</keyword>
<proteinExistence type="predicted"/>
<protein>
    <submittedName>
        <fullName evidence="2">Uncharacterized protein</fullName>
    </submittedName>
</protein>
<feature type="transmembrane region" description="Helical" evidence="1">
    <location>
        <begin position="6"/>
        <end position="24"/>
    </location>
</feature>
<dbReference type="Proteomes" id="UP000545037">
    <property type="component" value="Unassembled WGS sequence"/>
</dbReference>
<keyword evidence="3" id="KW-1185">Reference proteome</keyword>
<keyword evidence="1" id="KW-1133">Transmembrane helix</keyword>